<keyword evidence="7" id="KW-1185">Reference proteome</keyword>
<dbReference type="InterPro" id="IPR000847">
    <property type="entry name" value="LysR_HTH_N"/>
</dbReference>
<comment type="caution">
    <text evidence="6">The sequence shown here is derived from an EMBL/GenBank/DDBJ whole genome shotgun (WGS) entry which is preliminary data.</text>
</comment>
<protein>
    <submittedName>
        <fullName evidence="6">LysR family transcriptional regulator</fullName>
    </submittedName>
</protein>
<proteinExistence type="inferred from homology"/>
<reference evidence="6 7" key="1">
    <citation type="journal article" date="2016" name="Antonie Van Leeuwenhoek">
        <title>Dongia soli sp. nov., isolated from soil from Dokdo, Korea.</title>
        <authorList>
            <person name="Kim D.U."/>
            <person name="Lee H."/>
            <person name="Kim H."/>
            <person name="Kim S.G."/>
            <person name="Ka J.O."/>
        </authorList>
    </citation>
    <scope>NUCLEOTIDE SEQUENCE [LARGE SCALE GENOMIC DNA]</scope>
    <source>
        <strain evidence="6 7">D78</strain>
    </source>
</reference>
<dbReference type="InterPro" id="IPR036388">
    <property type="entry name" value="WH-like_DNA-bd_sf"/>
</dbReference>
<dbReference type="RefSeq" id="WP_320509730.1">
    <property type="nucleotide sequence ID" value="NZ_JAXCLW010000005.1"/>
</dbReference>
<dbReference type="Gene3D" id="3.40.190.290">
    <property type="match status" value="1"/>
</dbReference>
<organism evidence="6 7">
    <name type="scientific">Dongia soli</name>
    <dbReference type="NCBI Taxonomy" id="600628"/>
    <lineage>
        <taxon>Bacteria</taxon>
        <taxon>Pseudomonadati</taxon>
        <taxon>Pseudomonadota</taxon>
        <taxon>Alphaproteobacteria</taxon>
        <taxon>Rhodospirillales</taxon>
        <taxon>Dongiaceae</taxon>
        <taxon>Dongia</taxon>
    </lineage>
</organism>
<keyword evidence="3" id="KW-0238">DNA-binding</keyword>
<name>A0ABU5EEC7_9PROT</name>
<dbReference type="PANTHER" id="PTHR30537">
    <property type="entry name" value="HTH-TYPE TRANSCRIPTIONAL REGULATOR"/>
    <property type="match status" value="1"/>
</dbReference>
<dbReference type="InterPro" id="IPR036390">
    <property type="entry name" value="WH_DNA-bd_sf"/>
</dbReference>
<dbReference type="Gene3D" id="1.10.10.10">
    <property type="entry name" value="Winged helix-like DNA-binding domain superfamily/Winged helix DNA-binding domain"/>
    <property type="match status" value="1"/>
</dbReference>
<evidence type="ECO:0000313" key="6">
    <source>
        <dbReference type="EMBL" id="MDY0884657.1"/>
    </source>
</evidence>
<keyword evidence="4" id="KW-0804">Transcription</keyword>
<dbReference type="InterPro" id="IPR058163">
    <property type="entry name" value="LysR-type_TF_proteobact-type"/>
</dbReference>
<dbReference type="PROSITE" id="PS50931">
    <property type="entry name" value="HTH_LYSR"/>
    <property type="match status" value="1"/>
</dbReference>
<dbReference type="Pfam" id="PF00126">
    <property type="entry name" value="HTH_1"/>
    <property type="match status" value="1"/>
</dbReference>
<evidence type="ECO:0000259" key="5">
    <source>
        <dbReference type="PROSITE" id="PS50931"/>
    </source>
</evidence>
<dbReference type="EMBL" id="JAXCLW010000005">
    <property type="protein sequence ID" value="MDY0884657.1"/>
    <property type="molecule type" value="Genomic_DNA"/>
</dbReference>
<evidence type="ECO:0000256" key="1">
    <source>
        <dbReference type="ARBA" id="ARBA00009437"/>
    </source>
</evidence>
<evidence type="ECO:0000256" key="4">
    <source>
        <dbReference type="ARBA" id="ARBA00023163"/>
    </source>
</evidence>
<dbReference type="Proteomes" id="UP001279642">
    <property type="component" value="Unassembled WGS sequence"/>
</dbReference>
<comment type="similarity">
    <text evidence="1">Belongs to the LysR transcriptional regulatory family.</text>
</comment>
<dbReference type="PANTHER" id="PTHR30537:SF3">
    <property type="entry name" value="TRANSCRIPTIONAL REGULATORY PROTEIN"/>
    <property type="match status" value="1"/>
</dbReference>
<dbReference type="SUPFAM" id="SSF46785">
    <property type="entry name" value="Winged helix' DNA-binding domain"/>
    <property type="match status" value="1"/>
</dbReference>
<sequence>MQAINWNDLRYILAIARGNSLAAAARLLGVDETTVSRRLSAVEKALEARLFVRAPGGRLLPSEAGEVAMGFAEQVEQDVNRLHGAVAGKDAAAIGKVRLTSVPILVNSVLLPAMGLLQEKHRGLQIELVADMRYLSLTKRETDIALRLGRPRSDVGAAVLTRKVGLLAYAVYAPAAASAREAAALPWITYDESMAQIPQAKWLMQMSARDHDGRVPLAVNDPESIVAAVRAGLGKSLLPIALVKGDPAFRRLKDKDWPALPEREIWLLIHPDQRPLARIGAVIDWIETALEQRGMAA</sequence>
<evidence type="ECO:0000256" key="2">
    <source>
        <dbReference type="ARBA" id="ARBA00023015"/>
    </source>
</evidence>
<dbReference type="Pfam" id="PF03466">
    <property type="entry name" value="LysR_substrate"/>
    <property type="match status" value="1"/>
</dbReference>
<evidence type="ECO:0000313" key="7">
    <source>
        <dbReference type="Proteomes" id="UP001279642"/>
    </source>
</evidence>
<evidence type="ECO:0000256" key="3">
    <source>
        <dbReference type="ARBA" id="ARBA00023125"/>
    </source>
</evidence>
<gene>
    <name evidence="6" type="ORF">SMD27_17570</name>
</gene>
<dbReference type="SUPFAM" id="SSF53850">
    <property type="entry name" value="Periplasmic binding protein-like II"/>
    <property type="match status" value="1"/>
</dbReference>
<feature type="domain" description="HTH lysR-type" evidence="5">
    <location>
        <begin position="4"/>
        <end position="62"/>
    </location>
</feature>
<accession>A0ABU5EEC7</accession>
<keyword evidence="2" id="KW-0805">Transcription regulation</keyword>
<dbReference type="InterPro" id="IPR005119">
    <property type="entry name" value="LysR_subst-bd"/>
</dbReference>